<name>A0A1G1ZPG9_9BACT</name>
<reference evidence="2 3" key="1">
    <citation type="journal article" date="2016" name="Nat. Commun.">
        <title>Thousands of microbial genomes shed light on interconnected biogeochemical processes in an aquifer system.</title>
        <authorList>
            <person name="Anantharaman K."/>
            <person name="Brown C.T."/>
            <person name="Hug L.A."/>
            <person name="Sharon I."/>
            <person name="Castelle C.J."/>
            <person name="Probst A.J."/>
            <person name="Thomas B.C."/>
            <person name="Singh A."/>
            <person name="Wilkins M.J."/>
            <person name="Karaoz U."/>
            <person name="Brodie E.L."/>
            <person name="Williams K.H."/>
            <person name="Hubbard S.S."/>
            <person name="Banfield J.F."/>
        </authorList>
    </citation>
    <scope>NUCLEOTIDE SEQUENCE [LARGE SCALE GENOMIC DNA]</scope>
</reference>
<dbReference type="InterPro" id="IPR029044">
    <property type="entry name" value="Nucleotide-diphossugar_trans"/>
</dbReference>
<evidence type="ECO:0000313" key="3">
    <source>
        <dbReference type="Proteomes" id="UP000178517"/>
    </source>
</evidence>
<dbReference type="SUPFAM" id="SSF53448">
    <property type="entry name" value="Nucleotide-diphospho-sugar transferases"/>
    <property type="match status" value="1"/>
</dbReference>
<dbReference type="EMBL" id="MHJI01000010">
    <property type="protein sequence ID" value="OGY66056.1"/>
    <property type="molecule type" value="Genomic_DNA"/>
</dbReference>
<comment type="caution">
    <text evidence="2">The sequence shown here is derived from an EMBL/GenBank/DDBJ whole genome shotgun (WGS) entry which is preliminary data.</text>
</comment>
<dbReference type="Gene3D" id="3.90.550.10">
    <property type="entry name" value="Spore Coat Polysaccharide Biosynthesis Protein SpsA, Chain A"/>
    <property type="match status" value="1"/>
</dbReference>
<dbReference type="InterPro" id="IPR050486">
    <property type="entry name" value="Mannose-1P_guanyltransferase"/>
</dbReference>
<sequence length="237" mass="26501">MNKYTKNTDVVILCGGKGTRLGALTEKIPKILIPIKGKPFLEVLLERLSAEGYKRFVLCVGHLGKEIANYVKNKRHKGRHDIDILISSEEEAMGTGGAVKNAESLIQSDPFIVMNGDMIFDMKLCALEDFHISLKSSLSIVITHDPERKDSGNVLVDQNNKIISFAERNSKEGGFMSAGIYVMNKSLLKNMDHVPFSLEYDFFPVVIKRVACFGFMKPGLFIDIGTPDRYRKANEIN</sequence>
<gene>
    <name evidence="2" type="ORF">A3A04_00625</name>
</gene>
<proteinExistence type="predicted"/>
<dbReference type="AlphaFoldDB" id="A0A1G1ZPG9"/>
<dbReference type="InterPro" id="IPR005835">
    <property type="entry name" value="NTP_transferase_dom"/>
</dbReference>
<dbReference type="PANTHER" id="PTHR22572">
    <property type="entry name" value="SUGAR-1-PHOSPHATE GUANYL TRANSFERASE"/>
    <property type="match status" value="1"/>
</dbReference>
<evidence type="ECO:0000259" key="1">
    <source>
        <dbReference type="Pfam" id="PF00483"/>
    </source>
</evidence>
<accession>A0A1G1ZPG9</accession>
<feature type="domain" description="Nucleotidyl transferase" evidence="1">
    <location>
        <begin position="11"/>
        <end position="235"/>
    </location>
</feature>
<dbReference type="Pfam" id="PF00483">
    <property type="entry name" value="NTP_transferase"/>
    <property type="match status" value="1"/>
</dbReference>
<protein>
    <recommendedName>
        <fullName evidence="1">Nucleotidyl transferase domain-containing protein</fullName>
    </recommendedName>
</protein>
<organism evidence="2 3">
    <name type="scientific">Candidatus Harrisonbacteria bacterium RIFCSPLOWO2_01_FULL_40_28</name>
    <dbReference type="NCBI Taxonomy" id="1798406"/>
    <lineage>
        <taxon>Bacteria</taxon>
        <taxon>Candidatus Harrisoniibacteriota</taxon>
    </lineage>
</organism>
<evidence type="ECO:0000313" key="2">
    <source>
        <dbReference type="EMBL" id="OGY66056.1"/>
    </source>
</evidence>
<dbReference type="STRING" id="1798406.A3A04_00625"/>
<dbReference type="Proteomes" id="UP000178517">
    <property type="component" value="Unassembled WGS sequence"/>
</dbReference>